<dbReference type="OrthoDB" id="9800558at2"/>
<dbReference type="SUPFAM" id="SSF56014">
    <property type="entry name" value="Nitrite and sulphite reductase 4Fe-4S domain-like"/>
    <property type="match status" value="1"/>
</dbReference>
<evidence type="ECO:0000259" key="8">
    <source>
        <dbReference type="Pfam" id="PF03460"/>
    </source>
</evidence>
<keyword evidence="1" id="KW-0004">4Fe-4S</keyword>
<dbReference type="Gene3D" id="3.30.413.10">
    <property type="entry name" value="Sulfite Reductase Hemoprotein, domain 1"/>
    <property type="match status" value="1"/>
</dbReference>
<dbReference type="InterPro" id="IPR051329">
    <property type="entry name" value="NIR_SIR_4Fe-4S"/>
</dbReference>
<keyword evidence="4" id="KW-0560">Oxidoreductase</keyword>
<evidence type="ECO:0000313" key="10">
    <source>
        <dbReference type="Proteomes" id="UP000030635"/>
    </source>
</evidence>
<protein>
    <submittedName>
        <fullName evidence="9">Nitrite and sulphite reductase 4Fe-4S domain protein</fullName>
    </submittedName>
</protein>
<dbReference type="InterPro" id="IPR045854">
    <property type="entry name" value="NO2/SO3_Rdtase_4Fe4S_sf"/>
</dbReference>
<sequence>MRNKLTRDEKLKLKKMGIINQKQEDFYVIRFLSDVGYFKAKDMQALVQIANDFGNGELSLTSRLTIEIPYIKEKNIQAVIDRANKENLRIGGAGNTVRAIVACKGTVCKHGMIDTRKLSEKIEAEFLGREVPAKFKIGIFGCMNSYGKAQSNDFAVIPKFNIVMNQMEFLVFLGGRSGRKSRKATPMKKKFKEEELSRLIDKTINFYNENAIKKERFAEVIERLGQRKVESEIIKSFKADI</sequence>
<keyword evidence="3" id="KW-0479">Metal-binding</keyword>
<dbReference type="eggNOG" id="COG2221">
    <property type="taxonomic scope" value="Bacteria"/>
</dbReference>
<dbReference type="SUPFAM" id="SSF55124">
    <property type="entry name" value="Nitrite/Sulfite reductase N-terminal domain-like"/>
    <property type="match status" value="1"/>
</dbReference>
<dbReference type="InterPro" id="IPR005117">
    <property type="entry name" value="NiRdtase/SiRdtase_haem-b_fer"/>
</dbReference>
<dbReference type="GO" id="GO:0046872">
    <property type="term" value="F:metal ion binding"/>
    <property type="evidence" value="ECO:0007669"/>
    <property type="project" value="UniProtKB-KW"/>
</dbReference>
<dbReference type="AlphaFoldDB" id="A0A0A7FZ93"/>
<organism evidence="9 10">
    <name type="scientific">Clostridium baratii str. Sullivan</name>
    <dbReference type="NCBI Taxonomy" id="1415775"/>
    <lineage>
        <taxon>Bacteria</taxon>
        <taxon>Bacillati</taxon>
        <taxon>Bacillota</taxon>
        <taxon>Clostridia</taxon>
        <taxon>Eubacteriales</taxon>
        <taxon>Clostridiaceae</taxon>
        <taxon>Clostridium</taxon>
    </lineage>
</organism>
<name>A0A0A7FZ93_9CLOT</name>
<dbReference type="RefSeq" id="WP_039313875.1">
    <property type="nucleotide sequence ID" value="NZ_CP006905.1"/>
</dbReference>
<dbReference type="Proteomes" id="UP000030635">
    <property type="component" value="Chromosome"/>
</dbReference>
<dbReference type="InterPro" id="IPR006067">
    <property type="entry name" value="NO2/SO3_Rdtase_4Fe4S_dom"/>
</dbReference>
<dbReference type="Pfam" id="PF01077">
    <property type="entry name" value="NIR_SIR"/>
    <property type="match status" value="1"/>
</dbReference>
<dbReference type="STRING" id="1561.NPD11_1224"/>
<dbReference type="PANTHER" id="PTHR32439">
    <property type="entry name" value="FERREDOXIN--NITRITE REDUCTASE, CHLOROPLASTIC"/>
    <property type="match status" value="1"/>
</dbReference>
<dbReference type="Pfam" id="PF03460">
    <property type="entry name" value="NIR_SIR_ferr"/>
    <property type="match status" value="1"/>
</dbReference>
<evidence type="ECO:0000313" key="9">
    <source>
        <dbReference type="EMBL" id="AIY84939.1"/>
    </source>
</evidence>
<reference evidence="9 10" key="1">
    <citation type="journal article" date="2015" name="Infect. Genet. Evol.">
        <title>Genomic sequences of six botulinum neurotoxin-producing strains representing three clostridial species illustrate the mobility and diversity of botulinum neurotoxin genes.</title>
        <authorList>
            <person name="Smith T.J."/>
            <person name="Hill K.K."/>
            <person name="Xie G."/>
            <person name="Foley B.T."/>
            <person name="Williamson C.H."/>
            <person name="Foster J.T."/>
            <person name="Johnson S.L."/>
            <person name="Chertkov O."/>
            <person name="Teshima H."/>
            <person name="Gibbons H.S."/>
            <person name="Johnsky L.A."/>
            <person name="Karavis M.A."/>
            <person name="Smith L.A."/>
        </authorList>
    </citation>
    <scope>NUCLEOTIDE SEQUENCE [LARGE SCALE GENOMIC DNA]</scope>
    <source>
        <strain evidence="9">Sullivan</strain>
    </source>
</reference>
<dbReference type="GO" id="GO:0051539">
    <property type="term" value="F:4 iron, 4 sulfur cluster binding"/>
    <property type="evidence" value="ECO:0007669"/>
    <property type="project" value="UniProtKB-KW"/>
</dbReference>
<evidence type="ECO:0000256" key="5">
    <source>
        <dbReference type="ARBA" id="ARBA00023004"/>
    </source>
</evidence>
<evidence type="ECO:0000256" key="1">
    <source>
        <dbReference type="ARBA" id="ARBA00022485"/>
    </source>
</evidence>
<keyword evidence="6" id="KW-0411">Iron-sulfur</keyword>
<dbReference type="EMBL" id="CP006905">
    <property type="protein sequence ID" value="AIY84939.1"/>
    <property type="molecule type" value="Genomic_DNA"/>
</dbReference>
<dbReference type="KEGG" id="cbv:U729_1795"/>
<evidence type="ECO:0000256" key="4">
    <source>
        <dbReference type="ARBA" id="ARBA00023002"/>
    </source>
</evidence>
<keyword evidence="5" id="KW-0408">Iron</keyword>
<dbReference type="Gene3D" id="3.90.480.10">
    <property type="entry name" value="Sulfite Reductase Hemoprotein,Domain 2"/>
    <property type="match status" value="1"/>
</dbReference>
<gene>
    <name evidence="9" type="ORF">U729_1795</name>
</gene>
<proteinExistence type="predicted"/>
<dbReference type="InterPro" id="IPR036136">
    <property type="entry name" value="Nit/Sulf_reduc_fer-like_dom_sf"/>
</dbReference>
<dbReference type="GO" id="GO:0020037">
    <property type="term" value="F:heme binding"/>
    <property type="evidence" value="ECO:0007669"/>
    <property type="project" value="InterPro"/>
</dbReference>
<keyword evidence="10" id="KW-1185">Reference proteome</keyword>
<dbReference type="HOGENOM" id="CLU_072599_0_1_9"/>
<evidence type="ECO:0000256" key="2">
    <source>
        <dbReference type="ARBA" id="ARBA00022617"/>
    </source>
</evidence>
<accession>A0A0A7FZ93</accession>
<evidence type="ECO:0000256" key="6">
    <source>
        <dbReference type="ARBA" id="ARBA00023014"/>
    </source>
</evidence>
<feature type="domain" description="Nitrite/sulphite reductase 4Fe-4S" evidence="7">
    <location>
        <begin position="94"/>
        <end position="238"/>
    </location>
</feature>
<keyword evidence="2" id="KW-0349">Heme</keyword>
<dbReference type="PANTHER" id="PTHR32439:SF9">
    <property type="entry name" value="BLR3264 PROTEIN"/>
    <property type="match status" value="1"/>
</dbReference>
<dbReference type="GO" id="GO:0016491">
    <property type="term" value="F:oxidoreductase activity"/>
    <property type="evidence" value="ECO:0007669"/>
    <property type="project" value="UniProtKB-KW"/>
</dbReference>
<evidence type="ECO:0000256" key="3">
    <source>
        <dbReference type="ARBA" id="ARBA00022723"/>
    </source>
</evidence>
<evidence type="ECO:0000259" key="7">
    <source>
        <dbReference type="Pfam" id="PF01077"/>
    </source>
</evidence>
<feature type="domain" description="Nitrite/Sulfite reductase ferredoxin-like" evidence="8">
    <location>
        <begin position="20"/>
        <end position="84"/>
    </location>
</feature>